<evidence type="ECO:0000313" key="4">
    <source>
        <dbReference type="Proteomes" id="UP000004816"/>
    </source>
</evidence>
<dbReference type="Proteomes" id="UP000004816">
    <property type="component" value="Unassembled WGS sequence"/>
</dbReference>
<name>E5XKW1_SEGRC</name>
<dbReference type="EMBL" id="ACZI02000003">
    <property type="protein sequence ID" value="EFV15011.1"/>
    <property type="molecule type" value="Genomic_DNA"/>
</dbReference>
<evidence type="ECO:0000313" key="3">
    <source>
        <dbReference type="EMBL" id="EFV15011.1"/>
    </source>
</evidence>
<protein>
    <submittedName>
        <fullName evidence="3">TIGR03084 family protein</fullName>
    </submittedName>
</protein>
<gene>
    <name evidence="3" type="ORF">HMPREF9336_00130</name>
</gene>
<dbReference type="InterPro" id="IPR017517">
    <property type="entry name" value="Maleyloyr_isom"/>
</dbReference>
<dbReference type="eggNOG" id="ENOG502Z7S3">
    <property type="taxonomic scope" value="Bacteria"/>
</dbReference>
<feature type="domain" description="Mycothiol-dependent maleylpyruvate isomerase metal-binding" evidence="2">
    <location>
        <begin position="13"/>
        <end position="147"/>
    </location>
</feature>
<dbReference type="GO" id="GO:0046872">
    <property type="term" value="F:metal ion binding"/>
    <property type="evidence" value="ECO:0007669"/>
    <property type="project" value="InterPro"/>
</dbReference>
<evidence type="ECO:0000259" key="2">
    <source>
        <dbReference type="Pfam" id="PF11716"/>
    </source>
</evidence>
<keyword evidence="4" id="KW-1185">Reference proteome</keyword>
<dbReference type="InterPro" id="IPR013917">
    <property type="entry name" value="tRNA_wybutosine-synth"/>
</dbReference>
<feature type="domain" description="tRNA wybutosine-synthesis" evidence="1">
    <location>
        <begin position="184"/>
        <end position="233"/>
    </location>
</feature>
<dbReference type="AlphaFoldDB" id="E5XKW1"/>
<dbReference type="InterPro" id="IPR017518">
    <property type="entry name" value="CHP03084"/>
</dbReference>
<evidence type="ECO:0000259" key="1">
    <source>
        <dbReference type="Pfam" id="PF08608"/>
    </source>
</evidence>
<dbReference type="Pfam" id="PF11716">
    <property type="entry name" value="MDMPI_N"/>
    <property type="match status" value="1"/>
</dbReference>
<dbReference type="RefSeq" id="WP_007466822.1">
    <property type="nucleotide sequence ID" value="NZ_KI391954.1"/>
</dbReference>
<proteinExistence type="predicted"/>
<comment type="caution">
    <text evidence="3">The sequence shown here is derived from an EMBL/GenBank/DDBJ whole genome shotgun (WGS) entry which is preliminary data.</text>
</comment>
<dbReference type="Gene3D" id="1.20.120.450">
    <property type="entry name" value="dinb family like domain"/>
    <property type="match status" value="1"/>
</dbReference>
<sequence length="259" mass="27834">MAELALIVADLVAEGEAVDGLVADLPAGQWRAPTPSDGWTVAHQIGHLAWTDDIALLSATDAEGFARAVAEQADRAATLVDDGAAERAARPHDELLASWRNGRASLARRLLDVPEKAKLPWFGPPMSPASMATARIMETWAHGLDVADALGEPWPATSRLKHVAHIGVRARDFAFLVNGLVPPEEEFRVELAAPDGELWAWGPQDARQRVAAPALDFCYLVCQRRPPSTLDVVAEGEDARRWIAIAQAFAGPPGSRRAA</sequence>
<reference evidence="3 4" key="1">
    <citation type="journal article" date="2011" name="Stand. Genomic Sci.">
        <title>High quality draft genome sequence of Segniliparus rugosus CDC 945(T)= (ATCC BAA-974(T)).</title>
        <authorList>
            <person name="Earl A.M."/>
            <person name="Desjardins C.A."/>
            <person name="Fitzgerald M.G."/>
            <person name="Arachchi H.M."/>
            <person name="Zeng Q."/>
            <person name="Mehta T."/>
            <person name="Griggs A."/>
            <person name="Birren B.W."/>
            <person name="Toney N.C."/>
            <person name="Carr J."/>
            <person name="Posey J."/>
            <person name="Butler W.R."/>
        </authorList>
    </citation>
    <scope>NUCLEOTIDE SEQUENCE [LARGE SCALE GENOMIC DNA]</scope>
    <source>
        <strain evidence="4">ATCC BAA-974 / DSM 45345 / CCUG 50838 / CIP 108380 / JCM 13579 / CDC 945</strain>
    </source>
</reference>
<dbReference type="HOGENOM" id="CLU_067335_0_0_11"/>
<dbReference type="STRING" id="679197.HMPREF9336_00130"/>
<dbReference type="SUPFAM" id="SSF109854">
    <property type="entry name" value="DinB/YfiT-like putative metalloenzymes"/>
    <property type="match status" value="1"/>
</dbReference>
<dbReference type="InterPro" id="IPR024344">
    <property type="entry name" value="MDMPI_metal-binding"/>
</dbReference>
<dbReference type="InterPro" id="IPR034660">
    <property type="entry name" value="DinB/YfiT-like"/>
</dbReference>
<dbReference type="Pfam" id="PF08608">
    <property type="entry name" value="Wyosine_form"/>
    <property type="match status" value="1"/>
</dbReference>
<dbReference type="NCBIfam" id="TIGR03083">
    <property type="entry name" value="maleylpyruvate isomerase family mycothiol-dependent enzyme"/>
    <property type="match status" value="1"/>
</dbReference>
<dbReference type="OrthoDB" id="113180at2"/>
<accession>E5XKW1</accession>
<dbReference type="NCBIfam" id="TIGR03084">
    <property type="entry name" value="TIGR03084 family metal-binding protein"/>
    <property type="match status" value="1"/>
</dbReference>
<organism evidence="3 4">
    <name type="scientific">Segniliparus rugosus (strain ATCC BAA-974 / DSM 45345 / CCUG 50838 / CIP 108380 / JCM 13579 / CDC 945)</name>
    <dbReference type="NCBI Taxonomy" id="679197"/>
    <lineage>
        <taxon>Bacteria</taxon>
        <taxon>Bacillati</taxon>
        <taxon>Actinomycetota</taxon>
        <taxon>Actinomycetes</taxon>
        <taxon>Mycobacteriales</taxon>
        <taxon>Segniliparaceae</taxon>
        <taxon>Segniliparus</taxon>
    </lineage>
</organism>